<dbReference type="GO" id="GO:0015213">
    <property type="term" value="F:uridine transmembrane transporter activity"/>
    <property type="evidence" value="ECO:0007669"/>
    <property type="project" value="TreeGrafter"/>
</dbReference>
<evidence type="ECO:0000313" key="8">
    <source>
        <dbReference type="EMBL" id="KAG1538217.1"/>
    </source>
</evidence>
<dbReference type="InterPro" id="IPR004740">
    <property type="entry name" value="Nuc_H_symport"/>
</dbReference>
<feature type="transmembrane region" description="Helical" evidence="7">
    <location>
        <begin position="73"/>
        <end position="89"/>
    </location>
</feature>
<feature type="transmembrane region" description="Helical" evidence="7">
    <location>
        <begin position="43"/>
        <end position="64"/>
    </location>
</feature>
<dbReference type="EMBL" id="JAANIU010007320">
    <property type="protein sequence ID" value="KAG1538217.1"/>
    <property type="molecule type" value="Genomic_DNA"/>
</dbReference>
<comment type="subcellular location">
    <subcellularLocation>
        <location evidence="1">Cell membrane</location>
        <topology evidence="1">Multi-pass membrane protein</topology>
    </subcellularLocation>
</comment>
<dbReference type="Pfam" id="PF03825">
    <property type="entry name" value="Nuc_H_symport"/>
    <property type="match status" value="1"/>
</dbReference>
<keyword evidence="6 7" id="KW-0472">Membrane</keyword>
<keyword evidence="2" id="KW-0813">Transport</keyword>
<dbReference type="InterPro" id="IPR036259">
    <property type="entry name" value="MFS_trans_sf"/>
</dbReference>
<dbReference type="Gene3D" id="1.20.1250.20">
    <property type="entry name" value="MFS general substrate transporter like domains"/>
    <property type="match status" value="1"/>
</dbReference>
<dbReference type="GO" id="GO:0005886">
    <property type="term" value="C:plasma membrane"/>
    <property type="evidence" value="ECO:0007669"/>
    <property type="project" value="UniProtKB-SubCell"/>
</dbReference>
<evidence type="ECO:0000313" key="9">
    <source>
        <dbReference type="Proteomes" id="UP000740926"/>
    </source>
</evidence>
<dbReference type="PANTHER" id="PTHR23522">
    <property type="entry name" value="BLL5896 PROTEIN"/>
    <property type="match status" value="1"/>
</dbReference>
<evidence type="ECO:0000256" key="1">
    <source>
        <dbReference type="ARBA" id="ARBA00004651"/>
    </source>
</evidence>
<evidence type="ECO:0000256" key="5">
    <source>
        <dbReference type="ARBA" id="ARBA00022989"/>
    </source>
</evidence>
<name>A0A9P6Y3J3_9FUNG</name>
<feature type="transmembrane region" description="Helical" evidence="7">
    <location>
        <begin position="101"/>
        <end position="120"/>
    </location>
</feature>
<evidence type="ECO:0000256" key="3">
    <source>
        <dbReference type="ARBA" id="ARBA00022475"/>
    </source>
</evidence>
<keyword evidence="3" id="KW-1003">Cell membrane</keyword>
<evidence type="ECO:0000256" key="6">
    <source>
        <dbReference type="ARBA" id="ARBA00023136"/>
    </source>
</evidence>
<evidence type="ECO:0000256" key="4">
    <source>
        <dbReference type="ARBA" id="ARBA00022692"/>
    </source>
</evidence>
<dbReference type="SUPFAM" id="SSF103473">
    <property type="entry name" value="MFS general substrate transporter"/>
    <property type="match status" value="1"/>
</dbReference>
<dbReference type="AlphaFoldDB" id="A0A9P6Y3J3"/>
<keyword evidence="9" id="KW-1185">Reference proteome</keyword>
<feature type="transmembrane region" description="Helical" evidence="7">
    <location>
        <begin position="12"/>
        <end position="31"/>
    </location>
</feature>
<protein>
    <submittedName>
        <fullName evidence="8">Uncharacterized protein</fullName>
    </submittedName>
</protein>
<reference evidence="8 9" key="1">
    <citation type="journal article" date="2020" name="Microb. Genom.">
        <title>Genetic diversity of clinical and environmental Mucorales isolates obtained from an investigation of mucormycosis cases among solid organ transplant recipients.</title>
        <authorList>
            <person name="Nguyen M.H."/>
            <person name="Kaul D."/>
            <person name="Muto C."/>
            <person name="Cheng S.J."/>
            <person name="Richter R.A."/>
            <person name="Bruno V.M."/>
            <person name="Liu G."/>
            <person name="Beyhan S."/>
            <person name="Sundermann A.J."/>
            <person name="Mounaud S."/>
            <person name="Pasculle A.W."/>
            <person name="Nierman W.C."/>
            <person name="Driscoll E."/>
            <person name="Cumbie R."/>
            <person name="Clancy C.J."/>
            <person name="Dupont C.L."/>
        </authorList>
    </citation>
    <scope>NUCLEOTIDE SEQUENCE [LARGE SCALE GENOMIC DNA]</scope>
    <source>
        <strain evidence="8 9">GL24</strain>
    </source>
</reference>
<sequence>MTHAMSRLGAMMFLQFFIWGAWFVTLGTYLVQGPLQASASQVATAFLSQSIGAIVAPFLVGLIADRYFAAQRILAVLHLAGAVLLWLASTATDFTTFSACVMGYMLLFMPTLALANSVAMRHMQSPEKQFPLVRVAGSIGWIIAGVLIGWMGWEQAHRLELTFQMAALASRLLGLSSGWIHCGC</sequence>
<dbReference type="GO" id="GO:0015212">
    <property type="term" value="F:cytidine transmembrane transporter activity"/>
    <property type="evidence" value="ECO:0007669"/>
    <property type="project" value="TreeGrafter"/>
</dbReference>
<comment type="caution">
    <text evidence="8">The sequence shown here is derived from an EMBL/GenBank/DDBJ whole genome shotgun (WGS) entry which is preliminary data.</text>
</comment>
<dbReference type="PANTHER" id="PTHR23522:SF4">
    <property type="entry name" value="NUCLEOSIDE PERMEASE NUPG-RELATED"/>
    <property type="match status" value="1"/>
</dbReference>
<gene>
    <name evidence="8" type="ORF">G6F50_014706</name>
</gene>
<dbReference type="Proteomes" id="UP000740926">
    <property type="component" value="Unassembled WGS sequence"/>
</dbReference>
<keyword evidence="4 7" id="KW-0812">Transmembrane</keyword>
<accession>A0A9P6Y3J3</accession>
<feature type="transmembrane region" description="Helical" evidence="7">
    <location>
        <begin position="132"/>
        <end position="153"/>
    </location>
</feature>
<evidence type="ECO:0000256" key="2">
    <source>
        <dbReference type="ARBA" id="ARBA00022448"/>
    </source>
</evidence>
<evidence type="ECO:0000256" key="7">
    <source>
        <dbReference type="SAM" id="Phobius"/>
    </source>
</evidence>
<organism evidence="8 9">
    <name type="scientific">Rhizopus delemar</name>
    <dbReference type="NCBI Taxonomy" id="936053"/>
    <lineage>
        <taxon>Eukaryota</taxon>
        <taxon>Fungi</taxon>
        <taxon>Fungi incertae sedis</taxon>
        <taxon>Mucoromycota</taxon>
        <taxon>Mucoromycotina</taxon>
        <taxon>Mucoromycetes</taxon>
        <taxon>Mucorales</taxon>
        <taxon>Mucorineae</taxon>
        <taxon>Rhizopodaceae</taxon>
        <taxon>Rhizopus</taxon>
    </lineage>
</organism>
<keyword evidence="5 7" id="KW-1133">Transmembrane helix</keyword>
<proteinExistence type="predicted"/>